<evidence type="ECO:0000256" key="1">
    <source>
        <dbReference type="SAM" id="MobiDB-lite"/>
    </source>
</evidence>
<comment type="caution">
    <text evidence="3">The sequence shown here is derived from an EMBL/GenBank/DDBJ whole genome shotgun (WGS) entry which is preliminary data.</text>
</comment>
<gene>
    <name evidence="3" type="ORF">Daus18300_000376</name>
</gene>
<proteinExistence type="predicted"/>
<evidence type="ECO:0000313" key="3">
    <source>
        <dbReference type="EMBL" id="KAL1883318.1"/>
    </source>
</evidence>
<dbReference type="Pfam" id="PF14420">
    <property type="entry name" value="Clr5"/>
    <property type="match status" value="1"/>
</dbReference>
<accession>A0ABR3Y666</accession>
<dbReference type="InterPro" id="IPR025676">
    <property type="entry name" value="Clr5_dom"/>
</dbReference>
<dbReference type="EMBL" id="JAWRVE010000002">
    <property type="protein sequence ID" value="KAL1883318.1"/>
    <property type="molecule type" value="Genomic_DNA"/>
</dbReference>
<reference evidence="3 4" key="1">
    <citation type="journal article" date="2024" name="IMA Fungus">
        <title>IMA Genome - F19 : A genome assembly and annotation guide to empower mycologists, including annotated draft genome sequences of Ceratocystis pirilliformis, Diaporthe australafricana, Fusarium ophioides, Paecilomyces lecythidis, and Sporothrix stenoceras.</title>
        <authorList>
            <person name="Aylward J."/>
            <person name="Wilson A.M."/>
            <person name="Visagie C.M."/>
            <person name="Spraker J."/>
            <person name="Barnes I."/>
            <person name="Buitendag C."/>
            <person name="Ceriani C."/>
            <person name="Del Mar Angel L."/>
            <person name="du Plessis D."/>
            <person name="Fuchs T."/>
            <person name="Gasser K."/>
            <person name="Kramer D."/>
            <person name="Li W."/>
            <person name="Munsamy K."/>
            <person name="Piso A."/>
            <person name="Price J.L."/>
            <person name="Sonnekus B."/>
            <person name="Thomas C."/>
            <person name="van der Nest A."/>
            <person name="van Dijk A."/>
            <person name="van Heerden A."/>
            <person name="van Vuuren N."/>
            <person name="Yilmaz N."/>
            <person name="Duong T.A."/>
            <person name="van der Merwe N.A."/>
            <person name="Wingfield M.J."/>
            <person name="Wingfield B.D."/>
        </authorList>
    </citation>
    <scope>NUCLEOTIDE SEQUENCE [LARGE SCALE GENOMIC DNA]</scope>
    <source>
        <strain evidence="3 4">CMW 18300</strain>
    </source>
</reference>
<name>A0ABR3Y666_9PEZI</name>
<organism evidence="3 4">
    <name type="scientific">Diaporthe australafricana</name>
    <dbReference type="NCBI Taxonomy" id="127596"/>
    <lineage>
        <taxon>Eukaryota</taxon>
        <taxon>Fungi</taxon>
        <taxon>Dikarya</taxon>
        <taxon>Ascomycota</taxon>
        <taxon>Pezizomycotina</taxon>
        <taxon>Sordariomycetes</taxon>
        <taxon>Sordariomycetidae</taxon>
        <taxon>Diaporthales</taxon>
        <taxon>Diaporthaceae</taxon>
        <taxon>Diaporthe</taxon>
    </lineage>
</organism>
<dbReference type="Proteomes" id="UP001583177">
    <property type="component" value="Unassembled WGS sequence"/>
</dbReference>
<evidence type="ECO:0000313" key="4">
    <source>
        <dbReference type="Proteomes" id="UP001583177"/>
    </source>
</evidence>
<keyword evidence="4" id="KW-1185">Reference proteome</keyword>
<feature type="region of interest" description="Disordered" evidence="1">
    <location>
        <begin position="130"/>
        <end position="156"/>
    </location>
</feature>
<protein>
    <recommendedName>
        <fullName evidence="2">Clr5 domain-containing protein</fullName>
    </recommendedName>
</protein>
<feature type="domain" description="Clr5" evidence="2">
    <location>
        <begin position="16"/>
        <end position="49"/>
    </location>
</feature>
<sequence length="220" mass="25026">MAPARSGGVDPTFLESHWLQHKEVLHRLYIVENKTLNQVKQSMENAYSFPELRPYDYEVALRELLKLRKNLRKTDWYAIGAHISDRKIQGKESEVSWNNLTLSGRKVRKEVLRNRKLSHVCPRMTKVPELPTGLTIRTPPGSPPPETAVVAPSATYPSDSGSMDLASLGAGEFMTHASIRPWDLQIALRHPSQDNYSGARALREHLPFNRFMFLLQDLGK</sequence>
<evidence type="ECO:0000259" key="2">
    <source>
        <dbReference type="Pfam" id="PF14420"/>
    </source>
</evidence>